<keyword evidence="4" id="KW-1185">Reference proteome</keyword>
<evidence type="ECO:0000313" key="4">
    <source>
        <dbReference type="Proteomes" id="UP001175000"/>
    </source>
</evidence>
<organism evidence="3 4">
    <name type="scientific">Immersiella caudata</name>
    <dbReference type="NCBI Taxonomy" id="314043"/>
    <lineage>
        <taxon>Eukaryota</taxon>
        <taxon>Fungi</taxon>
        <taxon>Dikarya</taxon>
        <taxon>Ascomycota</taxon>
        <taxon>Pezizomycotina</taxon>
        <taxon>Sordariomycetes</taxon>
        <taxon>Sordariomycetidae</taxon>
        <taxon>Sordariales</taxon>
        <taxon>Lasiosphaeriaceae</taxon>
        <taxon>Immersiella</taxon>
    </lineage>
</organism>
<evidence type="ECO:0000256" key="1">
    <source>
        <dbReference type="SAM" id="MobiDB-lite"/>
    </source>
</evidence>
<evidence type="ECO:0000313" key="3">
    <source>
        <dbReference type="EMBL" id="KAK0620825.1"/>
    </source>
</evidence>
<keyword evidence="2" id="KW-0472">Membrane</keyword>
<dbReference type="EMBL" id="JAULSU010000004">
    <property type="protein sequence ID" value="KAK0620825.1"/>
    <property type="molecule type" value="Genomic_DNA"/>
</dbReference>
<proteinExistence type="predicted"/>
<sequence>MDSKTSLVVAGDDANTNDSHEEGVADRMVTSSNGQSAVNPTPQMPTKAQITDFRTTYCTCSAALLAKINLLRDELTVLITHSACPPSTSDGHAIVLRHKLDVQAHLITTREHSHFAGTEWTDFIAFETQRVYNRLVAGREEEHMVAKEREAALVEEEAKRVLEFRQALMAMKSDEEMEAAKKREVERVEKTEGEESALKLNGLVKRREEAVAEGERCRGLLRTLVAMESGGGEVSGLRGGDRSANNTELGKENGADVAPAAGQEAGVARLPRVDATIYRGWEQAYEERFLGLGGRKAEIEAFEVASLDGSRRKLALGCRSLTCIAVYLVLVGIVAVGGILALLKAT</sequence>
<dbReference type="AlphaFoldDB" id="A0AA40C0V3"/>
<dbReference type="Proteomes" id="UP001175000">
    <property type="component" value="Unassembled WGS sequence"/>
</dbReference>
<reference evidence="3" key="1">
    <citation type="submission" date="2023-06" db="EMBL/GenBank/DDBJ databases">
        <title>Genome-scale phylogeny and comparative genomics of the fungal order Sordariales.</title>
        <authorList>
            <consortium name="Lawrence Berkeley National Laboratory"/>
            <person name="Hensen N."/>
            <person name="Bonometti L."/>
            <person name="Westerberg I."/>
            <person name="Brannstrom I.O."/>
            <person name="Guillou S."/>
            <person name="Cros-Aarteil S."/>
            <person name="Calhoun S."/>
            <person name="Haridas S."/>
            <person name="Kuo A."/>
            <person name="Mondo S."/>
            <person name="Pangilinan J."/>
            <person name="Riley R."/>
            <person name="Labutti K."/>
            <person name="Andreopoulos B."/>
            <person name="Lipzen A."/>
            <person name="Chen C."/>
            <person name="Yanf M."/>
            <person name="Daum C."/>
            <person name="Ng V."/>
            <person name="Clum A."/>
            <person name="Steindorff A."/>
            <person name="Ohm R."/>
            <person name="Martin F."/>
            <person name="Silar P."/>
            <person name="Natvig D."/>
            <person name="Lalanne C."/>
            <person name="Gautier V."/>
            <person name="Ament-Velasquez S.L."/>
            <person name="Kruys A."/>
            <person name="Hutchinson M.I."/>
            <person name="Powell A.J."/>
            <person name="Barry K."/>
            <person name="Miller A.N."/>
            <person name="Grigoriev I.V."/>
            <person name="Debuchy R."/>
            <person name="Gladieux P."/>
            <person name="Thoren M.H."/>
            <person name="Johannesson H."/>
        </authorList>
    </citation>
    <scope>NUCLEOTIDE SEQUENCE</scope>
    <source>
        <strain evidence="3">CBS 606.72</strain>
    </source>
</reference>
<accession>A0AA40C0V3</accession>
<feature type="region of interest" description="Disordered" evidence="1">
    <location>
        <begin position="232"/>
        <end position="254"/>
    </location>
</feature>
<keyword evidence="2" id="KW-0812">Transmembrane</keyword>
<keyword evidence="2" id="KW-1133">Transmembrane helix</keyword>
<feature type="transmembrane region" description="Helical" evidence="2">
    <location>
        <begin position="324"/>
        <end position="343"/>
    </location>
</feature>
<gene>
    <name evidence="3" type="ORF">B0T14DRAFT_555653</name>
</gene>
<name>A0AA40C0V3_9PEZI</name>
<comment type="caution">
    <text evidence="3">The sequence shown here is derived from an EMBL/GenBank/DDBJ whole genome shotgun (WGS) entry which is preliminary data.</text>
</comment>
<protein>
    <submittedName>
        <fullName evidence="3">Uncharacterized protein</fullName>
    </submittedName>
</protein>
<feature type="region of interest" description="Disordered" evidence="1">
    <location>
        <begin position="1"/>
        <end position="24"/>
    </location>
</feature>
<evidence type="ECO:0000256" key="2">
    <source>
        <dbReference type="SAM" id="Phobius"/>
    </source>
</evidence>